<evidence type="ECO:0000256" key="1">
    <source>
        <dbReference type="SAM" id="SignalP"/>
    </source>
</evidence>
<evidence type="ECO:0000313" key="2">
    <source>
        <dbReference type="EMBL" id="MFE3849103.1"/>
    </source>
</evidence>
<keyword evidence="3" id="KW-1185">Reference proteome</keyword>
<dbReference type="EMBL" id="JBHZQA010000010">
    <property type="protein sequence ID" value="MFE3849103.1"/>
    <property type="molecule type" value="Genomic_DNA"/>
</dbReference>
<comment type="caution">
    <text evidence="2">The sequence shown here is derived from an EMBL/GenBank/DDBJ whole genome shotgun (WGS) entry which is preliminary data.</text>
</comment>
<feature type="chain" id="PRO_5047306317" evidence="1">
    <location>
        <begin position="21"/>
        <end position="57"/>
    </location>
</feature>
<organism evidence="2 3">
    <name type="scientific">Flavobacterium fructosi</name>
    <dbReference type="NCBI Taxonomy" id="3230416"/>
    <lineage>
        <taxon>Bacteria</taxon>
        <taxon>Pseudomonadati</taxon>
        <taxon>Bacteroidota</taxon>
        <taxon>Flavobacteriia</taxon>
        <taxon>Flavobacteriales</taxon>
        <taxon>Flavobacteriaceae</taxon>
        <taxon>Flavobacterium</taxon>
    </lineage>
</organism>
<proteinExistence type="predicted"/>
<name>A0ABW6HR19_9FLAO</name>
<sequence length="57" mass="6130">MKKIIIMSTLGLMLAGSAFAYDYYGKKCTGSKGCHACKNCKYCKYCAKQGGTCGVCK</sequence>
<dbReference type="RefSeq" id="WP_379858849.1">
    <property type="nucleotide sequence ID" value="NZ_JBHZQA010000010.1"/>
</dbReference>
<evidence type="ECO:0000313" key="3">
    <source>
        <dbReference type="Proteomes" id="UP001600039"/>
    </source>
</evidence>
<feature type="signal peptide" evidence="1">
    <location>
        <begin position="1"/>
        <end position="20"/>
    </location>
</feature>
<reference evidence="2 3" key="1">
    <citation type="submission" date="2024-06" db="EMBL/GenBank/DDBJ databases">
        <title>Flavobacterium spp. isolated from glacier.</title>
        <authorList>
            <person name="Han D."/>
        </authorList>
    </citation>
    <scope>NUCLEOTIDE SEQUENCE [LARGE SCALE GENOMIC DNA]</scope>
    <source>
        <strain evidence="2 3">LB3P45</strain>
    </source>
</reference>
<accession>A0ABW6HR19</accession>
<keyword evidence="1" id="KW-0732">Signal</keyword>
<dbReference type="Proteomes" id="UP001600039">
    <property type="component" value="Unassembled WGS sequence"/>
</dbReference>
<gene>
    <name evidence="2" type="ORF">ACFX5D_14110</name>
</gene>
<protein>
    <submittedName>
        <fullName evidence="2">Uncharacterized protein</fullName>
    </submittedName>
</protein>